<dbReference type="InterPro" id="IPR006665">
    <property type="entry name" value="OmpA-like"/>
</dbReference>
<dbReference type="SUPFAM" id="SSF49464">
    <property type="entry name" value="Carboxypeptidase regulatory domain-like"/>
    <property type="match status" value="1"/>
</dbReference>
<keyword evidence="7" id="KW-1185">Reference proteome</keyword>
<dbReference type="InterPro" id="IPR006664">
    <property type="entry name" value="OMP_bac"/>
</dbReference>
<comment type="subcellular location">
    <subcellularLocation>
        <location evidence="1">Cell outer membrane</location>
    </subcellularLocation>
</comment>
<reference evidence="6" key="2">
    <citation type="submission" date="2020-09" db="EMBL/GenBank/DDBJ databases">
        <authorList>
            <person name="Sun Q."/>
            <person name="Ohkuma M."/>
        </authorList>
    </citation>
    <scope>NUCLEOTIDE SEQUENCE</scope>
    <source>
        <strain evidence="6">JCM 12862</strain>
    </source>
</reference>
<dbReference type="EMBL" id="BMNR01000011">
    <property type="protein sequence ID" value="GGK34540.1"/>
    <property type="molecule type" value="Genomic_DNA"/>
</dbReference>
<organism evidence="6 7">
    <name type="scientific">Yeosuana aromativorans</name>
    <dbReference type="NCBI Taxonomy" id="288019"/>
    <lineage>
        <taxon>Bacteria</taxon>
        <taxon>Pseudomonadati</taxon>
        <taxon>Bacteroidota</taxon>
        <taxon>Flavobacteriia</taxon>
        <taxon>Flavobacteriales</taxon>
        <taxon>Flavobacteriaceae</taxon>
        <taxon>Yeosuana</taxon>
    </lineage>
</organism>
<dbReference type="InterPro" id="IPR050330">
    <property type="entry name" value="Bact_OuterMem_StrucFunc"/>
</dbReference>
<gene>
    <name evidence="6" type="ORF">GCM10007962_31240</name>
</gene>
<evidence type="ECO:0000256" key="3">
    <source>
        <dbReference type="ARBA" id="ARBA00023237"/>
    </source>
</evidence>
<dbReference type="Gene3D" id="3.30.1330.60">
    <property type="entry name" value="OmpA-like domain"/>
    <property type="match status" value="1"/>
</dbReference>
<keyword evidence="3" id="KW-0998">Cell outer membrane</keyword>
<evidence type="ECO:0000313" key="6">
    <source>
        <dbReference type="EMBL" id="GGK34540.1"/>
    </source>
</evidence>
<dbReference type="Pfam" id="PF07676">
    <property type="entry name" value="PD40"/>
    <property type="match status" value="1"/>
</dbReference>
<dbReference type="SUPFAM" id="SSF48452">
    <property type="entry name" value="TPR-like"/>
    <property type="match status" value="1"/>
</dbReference>
<dbReference type="PANTHER" id="PTHR30329:SF21">
    <property type="entry name" value="LIPOPROTEIN YIAD-RELATED"/>
    <property type="match status" value="1"/>
</dbReference>
<keyword evidence="2 4" id="KW-0472">Membrane</keyword>
<dbReference type="PANTHER" id="PTHR30329">
    <property type="entry name" value="STATOR ELEMENT OF FLAGELLAR MOTOR COMPLEX"/>
    <property type="match status" value="1"/>
</dbReference>
<dbReference type="CDD" id="cd07185">
    <property type="entry name" value="OmpA_C-like"/>
    <property type="match status" value="1"/>
</dbReference>
<evidence type="ECO:0000259" key="5">
    <source>
        <dbReference type="PROSITE" id="PS51123"/>
    </source>
</evidence>
<dbReference type="SUPFAM" id="SSF82171">
    <property type="entry name" value="DPP6 N-terminal domain-like"/>
    <property type="match status" value="1"/>
</dbReference>
<accession>A0A8J3FIR0</accession>
<dbReference type="Pfam" id="PF13620">
    <property type="entry name" value="CarboxypepD_reg"/>
    <property type="match status" value="1"/>
</dbReference>
<reference evidence="6" key="1">
    <citation type="journal article" date="2014" name="Int. J. Syst. Evol. Microbiol.">
        <title>Complete genome sequence of Corynebacterium casei LMG S-19264T (=DSM 44701T), isolated from a smear-ripened cheese.</title>
        <authorList>
            <consortium name="US DOE Joint Genome Institute (JGI-PGF)"/>
            <person name="Walter F."/>
            <person name="Albersmeier A."/>
            <person name="Kalinowski J."/>
            <person name="Ruckert C."/>
        </authorList>
    </citation>
    <scope>NUCLEOTIDE SEQUENCE</scope>
    <source>
        <strain evidence="6">JCM 12862</strain>
    </source>
</reference>
<dbReference type="AlphaFoldDB" id="A0A8J3FIR0"/>
<proteinExistence type="predicted"/>
<evidence type="ECO:0000256" key="1">
    <source>
        <dbReference type="ARBA" id="ARBA00004442"/>
    </source>
</evidence>
<dbReference type="PRINTS" id="PR01021">
    <property type="entry name" value="OMPADOMAIN"/>
</dbReference>
<dbReference type="RefSeq" id="WP_188654910.1">
    <property type="nucleotide sequence ID" value="NZ_BMNR01000011.1"/>
</dbReference>
<protein>
    <submittedName>
        <fullName evidence="6">Cell envelope biogenesis protein OmpA</fullName>
    </submittedName>
</protein>
<dbReference type="InterPro" id="IPR011990">
    <property type="entry name" value="TPR-like_helical_dom_sf"/>
</dbReference>
<dbReference type="InterPro" id="IPR011659">
    <property type="entry name" value="WD40"/>
</dbReference>
<feature type="domain" description="OmpA-like" evidence="5">
    <location>
        <begin position="515"/>
        <end position="639"/>
    </location>
</feature>
<evidence type="ECO:0000313" key="7">
    <source>
        <dbReference type="Proteomes" id="UP000612329"/>
    </source>
</evidence>
<dbReference type="InterPro" id="IPR008969">
    <property type="entry name" value="CarboxyPept-like_regulatory"/>
</dbReference>
<dbReference type="InterPro" id="IPR036737">
    <property type="entry name" value="OmpA-like_sf"/>
</dbReference>
<dbReference type="Gene3D" id="1.25.40.10">
    <property type="entry name" value="Tetratricopeptide repeat domain"/>
    <property type="match status" value="1"/>
</dbReference>
<name>A0A8J3FIR0_9FLAO</name>
<dbReference type="Pfam" id="PF00691">
    <property type="entry name" value="OmpA"/>
    <property type="match status" value="1"/>
</dbReference>
<dbReference type="Proteomes" id="UP000612329">
    <property type="component" value="Unassembled WGS sequence"/>
</dbReference>
<comment type="caution">
    <text evidence="6">The sequence shown here is derived from an EMBL/GenBank/DDBJ whole genome shotgun (WGS) entry which is preliminary data.</text>
</comment>
<sequence>MKPKKHILIYIILLINAALFAQYGKQKKADALFNKFSFVNASEVYETLLEKNFNADYAVRQLGDCYAYMRNPDSAAVYYKKAVEQNNVPKEYYYRYAQSLRGIKDYKESRVWLKKFKDAGGELNNEKFMKDADFITTIFNAKPQYFLKTVNFNSKYSDFGAFEYGDKLYFTSSRDEGVSTKHTYGWDGQPFLDVYVKDKNDSVNVINHKYKLKGKVNSVYHDGPITITNDGKTMYFSRNNFNKNTLNKDKKGISNLKIYKATLVDGSWTNIEDLPFNSDEYSTGHPALNSDNTKLYFASDMPGSIGGSDIYYVDINSDGSYGSPKNLGDIVNTKKNEVFPFVNSEGTLFFSSDGHQGLGLLDIFAAITDKNNNITGVLNLGVPVNSSKDDFSFFMNTDGTSGYFASNRDGGVGSDDIYAYNRLLPLKLEGTVTDAINNKPIANATVSIFDGGGNKMADLETDADGYYEINIDRNADYKLLTSHQKYEDQSRLITSKNIDKTAKRILADFSLNPLQDVVKLAELNTIYFGFEKYDIRKDAALELDKIVNMMTNIYPNMIIRIESHTDSRGTTAFNDWLSQKRAKATFDYLISKGIDPSRITKYEGFGERRLTNGCDGSVPCTEEEHQLNRRTEFIVIKMK</sequence>
<evidence type="ECO:0000256" key="4">
    <source>
        <dbReference type="PROSITE-ProRule" id="PRU00473"/>
    </source>
</evidence>
<dbReference type="Gene3D" id="2.60.40.1120">
    <property type="entry name" value="Carboxypeptidase-like, regulatory domain"/>
    <property type="match status" value="1"/>
</dbReference>
<dbReference type="PROSITE" id="PS51123">
    <property type="entry name" value="OMPA_2"/>
    <property type="match status" value="1"/>
</dbReference>
<dbReference type="GO" id="GO:0009279">
    <property type="term" value="C:cell outer membrane"/>
    <property type="evidence" value="ECO:0007669"/>
    <property type="project" value="UniProtKB-SubCell"/>
</dbReference>
<dbReference type="SUPFAM" id="SSF103088">
    <property type="entry name" value="OmpA-like"/>
    <property type="match status" value="1"/>
</dbReference>
<evidence type="ECO:0000256" key="2">
    <source>
        <dbReference type="ARBA" id="ARBA00023136"/>
    </source>
</evidence>